<dbReference type="AlphaFoldDB" id="A0A821HER9"/>
<evidence type="ECO:0000256" key="1">
    <source>
        <dbReference type="SAM" id="MobiDB-lite"/>
    </source>
</evidence>
<name>A0A821HER9_9BILA</name>
<feature type="non-terminal residue" evidence="2">
    <location>
        <position position="60"/>
    </location>
</feature>
<accession>A0A821HER9</accession>
<feature type="region of interest" description="Disordered" evidence="1">
    <location>
        <begin position="1"/>
        <end position="60"/>
    </location>
</feature>
<gene>
    <name evidence="2" type="ORF">OVN521_LOCUS47929</name>
</gene>
<feature type="compositionally biased region" description="Low complexity" evidence="1">
    <location>
        <begin position="7"/>
        <end position="17"/>
    </location>
</feature>
<keyword evidence="3" id="KW-1185">Reference proteome</keyword>
<evidence type="ECO:0000313" key="2">
    <source>
        <dbReference type="EMBL" id="CAF4686846.1"/>
    </source>
</evidence>
<comment type="caution">
    <text evidence="2">The sequence shown here is derived from an EMBL/GenBank/DDBJ whole genome shotgun (WGS) entry which is preliminary data.</text>
</comment>
<protein>
    <submittedName>
        <fullName evidence="2">Uncharacterized protein</fullName>
    </submittedName>
</protein>
<proteinExistence type="predicted"/>
<sequence length="60" mass="6474">MVELLASSESSSSSMTSLPTAMNNENKHISNVTKPSTNDPTQLNSPEVTTIDSSRIHSRL</sequence>
<reference evidence="2" key="1">
    <citation type="submission" date="2021-02" db="EMBL/GenBank/DDBJ databases">
        <authorList>
            <person name="Nowell W R."/>
        </authorList>
    </citation>
    <scope>NUCLEOTIDE SEQUENCE</scope>
</reference>
<feature type="compositionally biased region" description="Polar residues" evidence="1">
    <location>
        <begin position="18"/>
        <end position="53"/>
    </location>
</feature>
<evidence type="ECO:0000313" key="3">
    <source>
        <dbReference type="Proteomes" id="UP000663866"/>
    </source>
</evidence>
<organism evidence="2 3">
    <name type="scientific">Rotaria magnacalcarata</name>
    <dbReference type="NCBI Taxonomy" id="392030"/>
    <lineage>
        <taxon>Eukaryota</taxon>
        <taxon>Metazoa</taxon>
        <taxon>Spiralia</taxon>
        <taxon>Gnathifera</taxon>
        <taxon>Rotifera</taxon>
        <taxon>Eurotatoria</taxon>
        <taxon>Bdelloidea</taxon>
        <taxon>Philodinida</taxon>
        <taxon>Philodinidae</taxon>
        <taxon>Rotaria</taxon>
    </lineage>
</organism>
<dbReference type="EMBL" id="CAJOBG010096772">
    <property type="protein sequence ID" value="CAF4686846.1"/>
    <property type="molecule type" value="Genomic_DNA"/>
</dbReference>
<dbReference type="Proteomes" id="UP000663866">
    <property type="component" value="Unassembled WGS sequence"/>
</dbReference>